<dbReference type="AlphaFoldDB" id="A0AAW1ZHM7"/>
<accession>A0AAW1ZHM7</accession>
<evidence type="ECO:0000259" key="1">
    <source>
        <dbReference type="PROSITE" id="PS50245"/>
    </source>
</evidence>
<dbReference type="InterPro" id="IPR000938">
    <property type="entry name" value="CAP-Gly_domain"/>
</dbReference>
<protein>
    <recommendedName>
        <fullName evidence="1">CAP-Gly domain-containing protein</fullName>
    </recommendedName>
</protein>
<dbReference type="SUPFAM" id="SSF74924">
    <property type="entry name" value="Cap-Gly domain"/>
    <property type="match status" value="1"/>
</dbReference>
<name>A0AAW1ZHM7_CULAL</name>
<keyword evidence="3" id="KW-1185">Reference proteome</keyword>
<dbReference type="Gene3D" id="2.30.30.190">
    <property type="entry name" value="CAP Gly-rich-like domain"/>
    <property type="match status" value="1"/>
</dbReference>
<gene>
    <name evidence="2" type="ORF">ABG768_008253</name>
</gene>
<sequence length="308" mass="34919">MATYVLWSAVVWTLKGLLCTWRFFWVSPYCALKSAPWTERAADTDHKLQSKLTTVVQDVKHLAGTDSEKKAKAGNCVQRERTSGLYKRLLTAEGEIQELKIEIANQRASWEMRFIELQKRQLDLRDQLTSEILVRSGLLYRDTDSEEANEVFVESGLENGLEEKEHGCFSGLRQIHQQKGMELFSYGVDQKSQTSCPSDSRATSALSNISVRSWRSGVGPHRVFVPHSPLDLKIGHRVRIMLPSGRISTGTLRYLGNMHNSHDYHLGVELELADNGQHDGTYDGQRYFDCDPGHGAFVVFSKLLMAWE</sequence>
<feature type="domain" description="CAP-Gly" evidence="1">
    <location>
        <begin position="256"/>
        <end position="299"/>
    </location>
</feature>
<proteinExistence type="predicted"/>
<organism evidence="2 3">
    <name type="scientific">Culter alburnus</name>
    <name type="common">Topmouth culter</name>
    <dbReference type="NCBI Taxonomy" id="194366"/>
    <lineage>
        <taxon>Eukaryota</taxon>
        <taxon>Metazoa</taxon>
        <taxon>Chordata</taxon>
        <taxon>Craniata</taxon>
        <taxon>Vertebrata</taxon>
        <taxon>Euteleostomi</taxon>
        <taxon>Actinopterygii</taxon>
        <taxon>Neopterygii</taxon>
        <taxon>Teleostei</taxon>
        <taxon>Ostariophysi</taxon>
        <taxon>Cypriniformes</taxon>
        <taxon>Xenocyprididae</taxon>
        <taxon>Xenocypridinae</taxon>
        <taxon>Culter</taxon>
    </lineage>
</organism>
<dbReference type="EMBL" id="JAWDJR010000016">
    <property type="protein sequence ID" value="KAK9960393.1"/>
    <property type="molecule type" value="Genomic_DNA"/>
</dbReference>
<dbReference type="Pfam" id="PF01302">
    <property type="entry name" value="CAP_GLY"/>
    <property type="match status" value="1"/>
</dbReference>
<dbReference type="SMART" id="SM01052">
    <property type="entry name" value="CAP_GLY"/>
    <property type="match status" value="1"/>
</dbReference>
<reference evidence="2 3" key="1">
    <citation type="submission" date="2024-05" db="EMBL/GenBank/DDBJ databases">
        <title>A high-quality chromosomal-level genome assembly of Topmouth culter (Culter alburnus).</title>
        <authorList>
            <person name="Zhao H."/>
        </authorList>
    </citation>
    <scope>NUCLEOTIDE SEQUENCE [LARGE SCALE GENOMIC DNA]</scope>
    <source>
        <strain evidence="2">CATC2023</strain>
        <tissue evidence="2">Muscle</tissue>
    </source>
</reference>
<dbReference type="Proteomes" id="UP001479290">
    <property type="component" value="Unassembled WGS sequence"/>
</dbReference>
<dbReference type="PROSITE" id="PS50245">
    <property type="entry name" value="CAP_GLY_2"/>
    <property type="match status" value="1"/>
</dbReference>
<comment type="caution">
    <text evidence="2">The sequence shown here is derived from an EMBL/GenBank/DDBJ whole genome shotgun (WGS) entry which is preliminary data.</text>
</comment>
<evidence type="ECO:0000313" key="2">
    <source>
        <dbReference type="EMBL" id="KAK9960393.1"/>
    </source>
</evidence>
<evidence type="ECO:0000313" key="3">
    <source>
        <dbReference type="Proteomes" id="UP001479290"/>
    </source>
</evidence>
<dbReference type="InterPro" id="IPR036859">
    <property type="entry name" value="CAP-Gly_dom_sf"/>
</dbReference>